<sequence length="74" mass="8109">MSRGGFRPGAGRKPDGLVPKKKVSVSISQEATEALKNLEVVLSAKNQSQAVEFLLLEAWGKYENLDPDQRPKLS</sequence>
<reference evidence="2 3" key="1">
    <citation type="submission" date="2019-02" db="EMBL/GenBank/DDBJ databases">
        <title>Complete genome sequence of Desulfobacter hydrogenophilus AcRS1.</title>
        <authorList>
            <person name="Marietou A."/>
            <person name="Lund M.B."/>
            <person name="Marshall I.P.G."/>
            <person name="Schreiber L."/>
            <person name="Jorgensen B."/>
        </authorList>
    </citation>
    <scope>NUCLEOTIDE SEQUENCE [LARGE SCALE GENOMIC DNA]</scope>
    <source>
        <strain evidence="2 3">AcRS1</strain>
        <plasmid evidence="2 3">unnamed2</plasmid>
    </source>
</reference>
<keyword evidence="2" id="KW-0614">Plasmid</keyword>
<evidence type="ECO:0000313" key="3">
    <source>
        <dbReference type="Proteomes" id="UP000293902"/>
    </source>
</evidence>
<accession>A0ABX5RNP2</accession>
<feature type="region of interest" description="Disordered" evidence="1">
    <location>
        <begin position="1"/>
        <end position="21"/>
    </location>
</feature>
<dbReference type="GeneID" id="39462821"/>
<evidence type="ECO:0008006" key="4">
    <source>
        <dbReference type="Google" id="ProtNLM"/>
    </source>
</evidence>
<keyword evidence="3" id="KW-1185">Reference proteome</keyword>
<gene>
    <name evidence="2" type="ORF">EYB58_23010</name>
</gene>
<dbReference type="Proteomes" id="UP000293902">
    <property type="component" value="Plasmid unnamed2"/>
</dbReference>
<geneLocation type="plasmid" evidence="2 3">
    <name>unnamed2</name>
</geneLocation>
<organism evidence="2 3">
    <name type="scientific">Desulfobacter hydrogenophilus</name>
    <dbReference type="NCBI Taxonomy" id="2291"/>
    <lineage>
        <taxon>Bacteria</taxon>
        <taxon>Pseudomonadati</taxon>
        <taxon>Thermodesulfobacteriota</taxon>
        <taxon>Desulfobacteria</taxon>
        <taxon>Desulfobacterales</taxon>
        <taxon>Desulfobacteraceae</taxon>
        <taxon>Desulfobacter</taxon>
    </lineage>
</organism>
<protein>
    <recommendedName>
        <fullName evidence="4">CopG-like ribbon-helix-helix domain-containing protein</fullName>
    </recommendedName>
</protein>
<proteinExistence type="predicted"/>
<name>A0ABX5RNP2_9BACT</name>
<dbReference type="EMBL" id="CP036315">
    <property type="protein sequence ID" value="QBH15748.1"/>
    <property type="molecule type" value="Genomic_DNA"/>
</dbReference>
<evidence type="ECO:0000313" key="2">
    <source>
        <dbReference type="EMBL" id="QBH15748.1"/>
    </source>
</evidence>
<evidence type="ECO:0000256" key="1">
    <source>
        <dbReference type="SAM" id="MobiDB-lite"/>
    </source>
</evidence>
<dbReference type="RefSeq" id="WP_131072150.1">
    <property type="nucleotide sequence ID" value="NZ_CP036315.1"/>
</dbReference>